<dbReference type="Proteomes" id="UP000434276">
    <property type="component" value="Unassembled WGS sequence"/>
</dbReference>
<proteinExistence type="predicted"/>
<accession>A0A5S9XCP8</accession>
<protein>
    <submittedName>
        <fullName evidence="1">Uncharacterized protein</fullName>
    </submittedName>
</protein>
<name>A0A5S9XCP8_ARATH</name>
<gene>
    <name evidence="1" type="ORF">C24_LOCUS12736</name>
</gene>
<sequence>MILAKPVDRFRFSCKKFKSDLHNKTKCQTNMSPMRSYLTAKMLGFENAIVGFVETIQAWFRS</sequence>
<organism evidence="1 2">
    <name type="scientific">Arabidopsis thaliana</name>
    <name type="common">Mouse-ear cress</name>
    <dbReference type="NCBI Taxonomy" id="3702"/>
    <lineage>
        <taxon>Eukaryota</taxon>
        <taxon>Viridiplantae</taxon>
        <taxon>Streptophyta</taxon>
        <taxon>Embryophyta</taxon>
        <taxon>Tracheophyta</taxon>
        <taxon>Spermatophyta</taxon>
        <taxon>Magnoliopsida</taxon>
        <taxon>eudicotyledons</taxon>
        <taxon>Gunneridae</taxon>
        <taxon>Pentapetalae</taxon>
        <taxon>rosids</taxon>
        <taxon>malvids</taxon>
        <taxon>Brassicales</taxon>
        <taxon>Brassicaceae</taxon>
        <taxon>Camelineae</taxon>
        <taxon>Arabidopsis</taxon>
    </lineage>
</organism>
<evidence type="ECO:0000313" key="2">
    <source>
        <dbReference type="Proteomes" id="UP000434276"/>
    </source>
</evidence>
<dbReference type="ExpressionAtlas" id="A0A5S9XCP8">
    <property type="expression patterns" value="baseline"/>
</dbReference>
<dbReference type="OrthoDB" id="10287497at2759"/>
<dbReference type="AlphaFoldDB" id="A0A5S9XCP8"/>
<reference evidence="1 2" key="1">
    <citation type="submission" date="2019-12" db="EMBL/GenBank/DDBJ databases">
        <authorList>
            <person name="Jiao W.-B."/>
            <person name="Schneeberger K."/>
        </authorList>
    </citation>
    <scope>NUCLEOTIDE SEQUENCE [LARGE SCALE GENOMIC DNA]</scope>
    <source>
        <strain evidence="2">cv. C24</strain>
    </source>
</reference>
<evidence type="ECO:0000313" key="1">
    <source>
        <dbReference type="EMBL" id="CAA0382511.1"/>
    </source>
</evidence>
<dbReference type="EMBL" id="CACSHJ010000089">
    <property type="protein sequence ID" value="CAA0382511.1"/>
    <property type="molecule type" value="Genomic_DNA"/>
</dbReference>